<organism evidence="1 2">
    <name type="scientific">Paenibacillus albidus</name>
    <dbReference type="NCBI Taxonomy" id="2041023"/>
    <lineage>
        <taxon>Bacteria</taxon>
        <taxon>Bacillati</taxon>
        <taxon>Bacillota</taxon>
        <taxon>Bacilli</taxon>
        <taxon>Bacillales</taxon>
        <taxon>Paenibacillaceae</taxon>
        <taxon>Paenibacillus</taxon>
    </lineage>
</organism>
<dbReference type="EMBL" id="BMKR01000001">
    <property type="protein sequence ID" value="GGF59281.1"/>
    <property type="molecule type" value="Genomic_DNA"/>
</dbReference>
<accession>A0A917F995</accession>
<dbReference type="AlphaFoldDB" id="A0A917F995"/>
<reference evidence="1" key="1">
    <citation type="journal article" date="2014" name="Int. J. Syst. Evol. Microbiol.">
        <title>Complete genome sequence of Corynebacterium casei LMG S-19264T (=DSM 44701T), isolated from a smear-ripened cheese.</title>
        <authorList>
            <consortium name="US DOE Joint Genome Institute (JGI-PGF)"/>
            <person name="Walter F."/>
            <person name="Albersmeier A."/>
            <person name="Kalinowski J."/>
            <person name="Ruckert C."/>
        </authorList>
    </citation>
    <scope>NUCLEOTIDE SEQUENCE</scope>
    <source>
        <strain evidence="1">CGMCC 1.16134</strain>
    </source>
</reference>
<name>A0A917F995_9BACL</name>
<evidence type="ECO:0000313" key="2">
    <source>
        <dbReference type="Proteomes" id="UP000637643"/>
    </source>
</evidence>
<keyword evidence="2" id="KW-1185">Reference proteome</keyword>
<protein>
    <submittedName>
        <fullName evidence="1">Uncharacterized protein</fullName>
    </submittedName>
</protein>
<proteinExistence type="predicted"/>
<reference evidence="1" key="2">
    <citation type="submission" date="2020-09" db="EMBL/GenBank/DDBJ databases">
        <authorList>
            <person name="Sun Q."/>
            <person name="Zhou Y."/>
        </authorList>
    </citation>
    <scope>NUCLEOTIDE SEQUENCE</scope>
    <source>
        <strain evidence="1">CGMCC 1.16134</strain>
    </source>
</reference>
<sequence>MSLIYAQTAVQSAVNRLCPIAARNPGEPPSEHSHMCTLILSGWIVRLSTASNKPLPGHPTNVKTPALLSTGATRDYNFYI</sequence>
<gene>
    <name evidence="1" type="ORF">GCM10010912_00570</name>
</gene>
<dbReference type="Proteomes" id="UP000637643">
    <property type="component" value="Unassembled WGS sequence"/>
</dbReference>
<evidence type="ECO:0000313" key="1">
    <source>
        <dbReference type="EMBL" id="GGF59281.1"/>
    </source>
</evidence>
<comment type="caution">
    <text evidence="1">The sequence shown here is derived from an EMBL/GenBank/DDBJ whole genome shotgun (WGS) entry which is preliminary data.</text>
</comment>